<reference evidence="1 2" key="1">
    <citation type="journal article" date="2019" name="Nat. Ecol. Evol.">
        <title>Megaphylogeny resolves global patterns of mushroom evolution.</title>
        <authorList>
            <person name="Varga T."/>
            <person name="Krizsan K."/>
            <person name="Foldi C."/>
            <person name="Dima B."/>
            <person name="Sanchez-Garcia M."/>
            <person name="Sanchez-Ramirez S."/>
            <person name="Szollosi G.J."/>
            <person name="Szarkandi J.G."/>
            <person name="Papp V."/>
            <person name="Albert L."/>
            <person name="Andreopoulos W."/>
            <person name="Angelini C."/>
            <person name="Antonin V."/>
            <person name="Barry K.W."/>
            <person name="Bougher N.L."/>
            <person name="Buchanan P."/>
            <person name="Buyck B."/>
            <person name="Bense V."/>
            <person name="Catcheside P."/>
            <person name="Chovatia M."/>
            <person name="Cooper J."/>
            <person name="Damon W."/>
            <person name="Desjardin D."/>
            <person name="Finy P."/>
            <person name="Geml J."/>
            <person name="Haridas S."/>
            <person name="Hughes K."/>
            <person name="Justo A."/>
            <person name="Karasinski D."/>
            <person name="Kautmanova I."/>
            <person name="Kiss B."/>
            <person name="Kocsube S."/>
            <person name="Kotiranta H."/>
            <person name="LaButti K.M."/>
            <person name="Lechner B.E."/>
            <person name="Liimatainen K."/>
            <person name="Lipzen A."/>
            <person name="Lukacs Z."/>
            <person name="Mihaltcheva S."/>
            <person name="Morgado L.N."/>
            <person name="Niskanen T."/>
            <person name="Noordeloos M.E."/>
            <person name="Ohm R.A."/>
            <person name="Ortiz-Santana B."/>
            <person name="Ovrebo C."/>
            <person name="Racz N."/>
            <person name="Riley R."/>
            <person name="Savchenko A."/>
            <person name="Shiryaev A."/>
            <person name="Soop K."/>
            <person name="Spirin V."/>
            <person name="Szebenyi C."/>
            <person name="Tomsovsky M."/>
            <person name="Tulloss R.E."/>
            <person name="Uehling J."/>
            <person name="Grigoriev I.V."/>
            <person name="Vagvolgyi C."/>
            <person name="Papp T."/>
            <person name="Martin F.M."/>
            <person name="Miettinen O."/>
            <person name="Hibbett D.S."/>
            <person name="Nagy L.G."/>
        </authorList>
    </citation>
    <scope>NUCLEOTIDE SEQUENCE [LARGE SCALE GENOMIC DNA]</scope>
    <source>
        <strain evidence="1 2">NL-1719</strain>
    </source>
</reference>
<organism evidence="1 2">
    <name type="scientific">Pluteus cervinus</name>
    <dbReference type="NCBI Taxonomy" id="181527"/>
    <lineage>
        <taxon>Eukaryota</taxon>
        <taxon>Fungi</taxon>
        <taxon>Dikarya</taxon>
        <taxon>Basidiomycota</taxon>
        <taxon>Agaricomycotina</taxon>
        <taxon>Agaricomycetes</taxon>
        <taxon>Agaricomycetidae</taxon>
        <taxon>Agaricales</taxon>
        <taxon>Pluteineae</taxon>
        <taxon>Pluteaceae</taxon>
        <taxon>Pluteus</taxon>
    </lineage>
</organism>
<name>A0ACD3B8K4_9AGAR</name>
<proteinExistence type="predicted"/>
<accession>A0ACD3B8K4</accession>
<sequence>MSSLFPIVFFLVIALALMTAGALFTPKGPQQVLIRTMIMMTVASCYLIWAITFLAQLHPLVGE</sequence>
<protein>
    <submittedName>
        <fullName evidence="1">Uncharacterized protein</fullName>
    </submittedName>
</protein>
<keyword evidence="2" id="KW-1185">Reference proteome</keyword>
<dbReference type="EMBL" id="ML208270">
    <property type="protein sequence ID" value="TFK74175.1"/>
    <property type="molecule type" value="Genomic_DNA"/>
</dbReference>
<dbReference type="Proteomes" id="UP000308600">
    <property type="component" value="Unassembled WGS sequence"/>
</dbReference>
<evidence type="ECO:0000313" key="1">
    <source>
        <dbReference type="EMBL" id="TFK74175.1"/>
    </source>
</evidence>
<gene>
    <name evidence="1" type="ORF">BDN72DRAFT_760500</name>
</gene>
<evidence type="ECO:0000313" key="2">
    <source>
        <dbReference type="Proteomes" id="UP000308600"/>
    </source>
</evidence>